<dbReference type="AlphaFoldDB" id="W4JZU4"/>
<feature type="non-terminal residue" evidence="2">
    <location>
        <position position="178"/>
    </location>
</feature>
<feature type="compositionally biased region" description="Pro residues" evidence="1">
    <location>
        <begin position="169"/>
        <end position="178"/>
    </location>
</feature>
<reference evidence="2 3" key="1">
    <citation type="journal article" date="2012" name="New Phytol.">
        <title>Insight into trade-off between wood decay and parasitism from the genome of a fungal forest pathogen.</title>
        <authorList>
            <person name="Olson A."/>
            <person name="Aerts A."/>
            <person name="Asiegbu F."/>
            <person name="Belbahri L."/>
            <person name="Bouzid O."/>
            <person name="Broberg A."/>
            <person name="Canback B."/>
            <person name="Coutinho P.M."/>
            <person name="Cullen D."/>
            <person name="Dalman K."/>
            <person name="Deflorio G."/>
            <person name="van Diepen L.T."/>
            <person name="Dunand C."/>
            <person name="Duplessis S."/>
            <person name="Durling M."/>
            <person name="Gonthier P."/>
            <person name="Grimwood J."/>
            <person name="Fossdal C.G."/>
            <person name="Hansson D."/>
            <person name="Henrissat B."/>
            <person name="Hietala A."/>
            <person name="Himmelstrand K."/>
            <person name="Hoffmeister D."/>
            <person name="Hogberg N."/>
            <person name="James T.Y."/>
            <person name="Karlsson M."/>
            <person name="Kohler A."/>
            <person name="Kues U."/>
            <person name="Lee Y.H."/>
            <person name="Lin Y.C."/>
            <person name="Lind M."/>
            <person name="Lindquist E."/>
            <person name="Lombard V."/>
            <person name="Lucas S."/>
            <person name="Lunden K."/>
            <person name="Morin E."/>
            <person name="Murat C."/>
            <person name="Park J."/>
            <person name="Raffaello T."/>
            <person name="Rouze P."/>
            <person name="Salamov A."/>
            <person name="Schmutz J."/>
            <person name="Solheim H."/>
            <person name="Stahlberg J."/>
            <person name="Velez H."/>
            <person name="de Vries R.P."/>
            <person name="Wiebenga A."/>
            <person name="Woodward S."/>
            <person name="Yakovlev I."/>
            <person name="Garbelotto M."/>
            <person name="Martin F."/>
            <person name="Grigoriev I.V."/>
            <person name="Stenlid J."/>
        </authorList>
    </citation>
    <scope>NUCLEOTIDE SEQUENCE [LARGE SCALE GENOMIC DNA]</scope>
    <source>
        <strain evidence="2 3">TC 32-1</strain>
    </source>
</reference>
<evidence type="ECO:0000313" key="2">
    <source>
        <dbReference type="EMBL" id="ETW78610.1"/>
    </source>
</evidence>
<dbReference type="InParanoid" id="W4JZU4"/>
<keyword evidence="3" id="KW-1185">Reference proteome</keyword>
<feature type="region of interest" description="Disordered" evidence="1">
    <location>
        <begin position="1"/>
        <end position="178"/>
    </location>
</feature>
<dbReference type="RefSeq" id="XP_009548939.1">
    <property type="nucleotide sequence ID" value="XM_009550644.1"/>
</dbReference>
<protein>
    <submittedName>
        <fullName evidence="2">Uncharacterized protein</fullName>
    </submittedName>
</protein>
<feature type="compositionally biased region" description="Low complexity" evidence="1">
    <location>
        <begin position="1"/>
        <end position="24"/>
    </location>
</feature>
<evidence type="ECO:0000313" key="3">
    <source>
        <dbReference type="Proteomes" id="UP000030671"/>
    </source>
</evidence>
<proteinExistence type="predicted"/>
<organism evidence="2 3">
    <name type="scientific">Heterobasidion irregulare (strain TC 32-1)</name>
    <dbReference type="NCBI Taxonomy" id="747525"/>
    <lineage>
        <taxon>Eukaryota</taxon>
        <taxon>Fungi</taxon>
        <taxon>Dikarya</taxon>
        <taxon>Basidiomycota</taxon>
        <taxon>Agaricomycotina</taxon>
        <taxon>Agaricomycetes</taxon>
        <taxon>Russulales</taxon>
        <taxon>Bondarzewiaceae</taxon>
        <taxon>Heterobasidion</taxon>
        <taxon>Heterobasidion annosum species complex</taxon>
    </lineage>
</organism>
<dbReference type="Proteomes" id="UP000030671">
    <property type="component" value="Unassembled WGS sequence"/>
</dbReference>
<feature type="compositionally biased region" description="Polar residues" evidence="1">
    <location>
        <begin position="121"/>
        <end position="136"/>
    </location>
</feature>
<dbReference type="KEGG" id="hir:HETIRDRAFT_410649"/>
<name>W4JZU4_HETIT</name>
<evidence type="ECO:0000256" key="1">
    <source>
        <dbReference type="SAM" id="MobiDB-lite"/>
    </source>
</evidence>
<dbReference type="GeneID" id="20672888"/>
<sequence length="178" mass="18466">MDDPISSSLSSSSLSSSTPALAAPSTPPPSIPTSAPILSPSPVPSSSSSPAQRARDRPRLPAGPRARKAFPKDDSYTIGLTHTQSKTYVHGPSSHTQSQSHFQSSSPSFALEAENEYVRSRSASPHRSLRIGSSTHEFLPPYASRASAGADHPTGSARSSSPLPSSAQDPPPSPPTTS</sequence>
<feature type="compositionally biased region" description="Low complexity" evidence="1">
    <location>
        <begin position="156"/>
        <end position="168"/>
    </location>
</feature>
<gene>
    <name evidence="2" type="ORF">HETIRDRAFT_410649</name>
</gene>
<feature type="compositionally biased region" description="Low complexity" evidence="1">
    <location>
        <begin position="32"/>
        <end position="50"/>
    </location>
</feature>
<accession>W4JZU4</accession>
<dbReference type="HOGENOM" id="CLU_1514080_0_0_1"/>
<feature type="compositionally biased region" description="Polar residues" evidence="1">
    <location>
        <begin position="78"/>
        <end position="87"/>
    </location>
</feature>
<dbReference type="EMBL" id="KI925461">
    <property type="protein sequence ID" value="ETW78610.1"/>
    <property type="molecule type" value="Genomic_DNA"/>
</dbReference>
<feature type="compositionally biased region" description="Low complexity" evidence="1">
    <location>
        <begin position="92"/>
        <end position="109"/>
    </location>
</feature>